<organism evidence="2 3">
    <name type="scientific">Anditalea andensis</name>
    <dbReference type="NCBI Taxonomy" id="1048983"/>
    <lineage>
        <taxon>Bacteria</taxon>
        <taxon>Pseudomonadati</taxon>
        <taxon>Bacteroidota</taxon>
        <taxon>Cytophagia</taxon>
        <taxon>Cytophagales</taxon>
        <taxon>Cytophagaceae</taxon>
        <taxon>Anditalea</taxon>
    </lineage>
</organism>
<evidence type="ECO:0000313" key="2">
    <source>
        <dbReference type="EMBL" id="KEO71598.1"/>
    </source>
</evidence>
<comment type="caution">
    <text evidence="2">The sequence shown here is derived from an EMBL/GenBank/DDBJ whole genome shotgun (WGS) entry which is preliminary data.</text>
</comment>
<evidence type="ECO:0000313" key="3">
    <source>
        <dbReference type="Proteomes" id="UP000027821"/>
    </source>
</evidence>
<sequence length="80" mass="8578">MINLLKKVQVVALALAAAAAFAFNMPNNQEQYAINPNTGDWIPLSGLVEGRDYQCNQSGNCAYDAPNGNVVKSGTFVLMD</sequence>
<dbReference type="Proteomes" id="UP000027821">
    <property type="component" value="Unassembled WGS sequence"/>
</dbReference>
<proteinExistence type="predicted"/>
<feature type="signal peptide" evidence="1">
    <location>
        <begin position="1"/>
        <end position="22"/>
    </location>
</feature>
<feature type="chain" id="PRO_5001697060" evidence="1">
    <location>
        <begin position="23"/>
        <end position="80"/>
    </location>
</feature>
<dbReference type="RefSeq" id="WP_035080056.1">
    <property type="nucleotide sequence ID" value="NZ_JMIH01000058.1"/>
</dbReference>
<evidence type="ECO:0000256" key="1">
    <source>
        <dbReference type="SAM" id="SignalP"/>
    </source>
</evidence>
<keyword evidence="3" id="KW-1185">Reference proteome</keyword>
<name>A0A074KVL1_9BACT</name>
<gene>
    <name evidence="2" type="ORF">EL17_24115</name>
</gene>
<dbReference type="AlphaFoldDB" id="A0A074KVL1"/>
<dbReference type="EMBL" id="JMIH01000058">
    <property type="protein sequence ID" value="KEO71598.1"/>
    <property type="molecule type" value="Genomic_DNA"/>
</dbReference>
<protein>
    <submittedName>
        <fullName evidence="2">Uncharacterized protein</fullName>
    </submittedName>
</protein>
<keyword evidence="1" id="KW-0732">Signal</keyword>
<reference evidence="2 3" key="1">
    <citation type="submission" date="2014-04" db="EMBL/GenBank/DDBJ databases">
        <title>Characterization and application of a salt tolerant electro-active bacterium.</title>
        <authorList>
            <person name="Yang L."/>
            <person name="Wei S."/>
            <person name="Tay Q.X.M."/>
        </authorList>
    </citation>
    <scope>NUCLEOTIDE SEQUENCE [LARGE SCALE GENOMIC DNA]</scope>
    <source>
        <strain evidence="2 3">LY1</strain>
    </source>
</reference>
<dbReference type="OrthoDB" id="827934at2"/>
<accession>A0A074KVL1</accession>
<dbReference type="eggNOG" id="ENOG502ZQBJ">
    <property type="taxonomic scope" value="Bacteria"/>
</dbReference>